<evidence type="ECO:0000256" key="3">
    <source>
        <dbReference type="ARBA" id="ARBA00022475"/>
    </source>
</evidence>
<sequence>MSRIEKKIYTGWLAIPGIVIYVVIFVIPTFASFYFSMTTWNLKTSVFTGVQNFVTFFTMANTKASLINTAIYAFVTCFVKVALGLLIAQYLCKKIKSAGYLKVMLFFPTLLGNVVVAIAFEKLLSSGGIVNQVLGAFGMEPVKWLTSSAWALFTCVAVDIWKGIGTAILIYVAGISAIPAAYYEAAAIDGASPRQIFSKITLPLLVPTMNTVLTLSLIGGLRTYDLIYAMTGGGPGYSTEVLGSAIYKLFARGNYGLATAGYVIMFVVVSIIVFPLNSYVGKKEAEL</sequence>
<keyword evidence="3" id="KW-1003">Cell membrane</keyword>
<dbReference type="PROSITE" id="PS50928">
    <property type="entry name" value="ABC_TM1"/>
    <property type="match status" value="1"/>
</dbReference>
<comment type="similarity">
    <text evidence="7">Belongs to the binding-protein-dependent transport system permease family.</text>
</comment>
<dbReference type="SUPFAM" id="SSF161098">
    <property type="entry name" value="MetI-like"/>
    <property type="match status" value="1"/>
</dbReference>
<evidence type="ECO:0000256" key="4">
    <source>
        <dbReference type="ARBA" id="ARBA00022692"/>
    </source>
</evidence>
<evidence type="ECO:0000256" key="6">
    <source>
        <dbReference type="ARBA" id="ARBA00023136"/>
    </source>
</evidence>
<evidence type="ECO:0000256" key="7">
    <source>
        <dbReference type="RuleBase" id="RU363032"/>
    </source>
</evidence>
<protein>
    <submittedName>
        <fullName evidence="9">Raffinose/stachyose/melibiose transport system permease protein</fullName>
    </submittedName>
</protein>
<keyword evidence="5 7" id="KW-1133">Transmembrane helix</keyword>
<dbReference type="RefSeq" id="WP_109748560.1">
    <property type="nucleotide sequence ID" value="NZ_CABJAT010000002.1"/>
</dbReference>
<dbReference type="PANTHER" id="PTHR30193">
    <property type="entry name" value="ABC TRANSPORTER PERMEASE PROTEIN"/>
    <property type="match status" value="1"/>
</dbReference>
<evidence type="ECO:0000256" key="5">
    <source>
        <dbReference type="ARBA" id="ARBA00022989"/>
    </source>
</evidence>
<dbReference type="Pfam" id="PF00528">
    <property type="entry name" value="BPD_transp_1"/>
    <property type="match status" value="1"/>
</dbReference>
<evidence type="ECO:0000313" key="9">
    <source>
        <dbReference type="EMBL" id="PWJ72366.1"/>
    </source>
</evidence>
<name>A0AB73SY96_9FIRM</name>
<evidence type="ECO:0000259" key="8">
    <source>
        <dbReference type="PROSITE" id="PS50928"/>
    </source>
</evidence>
<keyword evidence="6 7" id="KW-0472">Membrane</keyword>
<keyword evidence="10" id="KW-1185">Reference proteome</keyword>
<dbReference type="InterPro" id="IPR035906">
    <property type="entry name" value="MetI-like_sf"/>
</dbReference>
<feature type="domain" description="ABC transmembrane type-1" evidence="8">
    <location>
        <begin position="66"/>
        <end position="276"/>
    </location>
</feature>
<gene>
    <name evidence="9" type="ORF">C7383_11970</name>
</gene>
<dbReference type="Gene3D" id="1.10.3720.10">
    <property type="entry name" value="MetI-like"/>
    <property type="match status" value="1"/>
</dbReference>
<keyword evidence="2 7" id="KW-0813">Transport</keyword>
<comment type="caution">
    <text evidence="9">The sequence shown here is derived from an EMBL/GenBank/DDBJ whole genome shotgun (WGS) entry which is preliminary data.</text>
</comment>
<dbReference type="GO" id="GO:0055085">
    <property type="term" value="P:transmembrane transport"/>
    <property type="evidence" value="ECO:0007669"/>
    <property type="project" value="InterPro"/>
</dbReference>
<feature type="transmembrane region" description="Helical" evidence="7">
    <location>
        <begin position="255"/>
        <end position="276"/>
    </location>
</feature>
<feature type="transmembrane region" description="Helical" evidence="7">
    <location>
        <begin position="12"/>
        <end position="35"/>
    </location>
</feature>
<dbReference type="InterPro" id="IPR000515">
    <property type="entry name" value="MetI-like"/>
</dbReference>
<dbReference type="Proteomes" id="UP000245412">
    <property type="component" value="Unassembled WGS sequence"/>
</dbReference>
<feature type="transmembrane region" description="Helical" evidence="7">
    <location>
        <begin position="103"/>
        <end position="124"/>
    </location>
</feature>
<feature type="transmembrane region" description="Helical" evidence="7">
    <location>
        <begin position="70"/>
        <end position="91"/>
    </location>
</feature>
<evidence type="ECO:0000256" key="1">
    <source>
        <dbReference type="ARBA" id="ARBA00004651"/>
    </source>
</evidence>
<evidence type="ECO:0000313" key="10">
    <source>
        <dbReference type="Proteomes" id="UP000245412"/>
    </source>
</evidence>
<dbReference type="CDD" id="cd06261">
    <property type="entry name" value="TM_PBP2"/>
    <property type="match status" value="1"/>
</dbReference>
<dbReference type="InterPro" id="IPR051393">
    <property type="entry name" value="ABC_transporter_permease"/>
</dbReference>
<dbReference type="EMBL" id="QGGY01000019">
    <property type="protein sequence ID" value="PWJ72366.1"/>
    <property type="molecule type" value="Genomic_DNA"/>
</dbReference>
<proteinExistence type="inferred from homology"/>
<accession>A0AB73SY96</accession>
<dbReference type="GO" id="GO:0005886">
    <property type="term" value="C:plasma membrane"/>
    <property type="evidence" value="ECO:0007669"/>
    <property type="project" value="UniProtKB-SubCell"/>
</dbReference>
<organism evidence="9 10">
    <name type="scientific">Murimonas intestini</name>
    <dbReference type="NCBI Taxonomy" id="1337051"/>
    <lineage>
        <taxon>Bacteria</taxon>
        <taxon>Bacillati</taxon>
        <taxon>Bacillota</taxon>
        <taxon>Clostridia</taxon>
        <taxon>Lachnospirales</taxon>
        <taxon>Lachnospiraceae</taxon>
        <taxon>Murimonas</taxon>
    </lineage>
</organism>
<evidence type="ECO:0000256" key="2">
    <source>
        <dbReference type="ARBA" id="ARBA00022448"/>
    </source>
</evidence>
<comment type="subcellular location">
    <subcellularLocation>
        <location evidence="1 7">Cell membrane</location>
        <topology evidence="1 7">Multi-pass membrane protein</topology>
    </subcellularLocation>
</comment>
<feature type="transmembrane region" description="Helical" evidence="7">
    <location>
        <begin position="200"/>
        <end position="221"/>
    </location>
</feature>
<keyword evidence="4 7" id="KW-0812">Transmembrane</keyword>
<feature type="transmembrane region" description="Helical" evidence="7">
    <location>
        <begin position="168"/>
        <end position="188"/>
    </location>
</feature>
<dbReference type="AlphaFoldDB" id="A0AB73SY96"/>
<reference evidence="9 10" key="1">
    <citation type="submission" date="2018-05" db="EMBL/GenBank/DDBJ databases">
        <authorList>
            <person name="Goeker M."/>
            <person name="Huntemann M."/>
            <person name="Clum A."/>
            <person name="Pillay M."/>
            <person name="Palaniappan K."/>
            <person name="Varghese N."/>
            <person name="Mikhailova N."/>
            <person name="Stamatis D."/>
            <person name="Reddy T."/>
            <person name="Daum C."/>
            <person name="Shapiro N."/>
            <person name="Ivanova N."/>
            <person name="Kyrpides N."/>
            <person name="Woyke T."/>
        </authorList>
    </citation>
    <scope>NUCLEOTIDE SEQUENCE [LARGE SCALE GENOMIC DNA]</scope>
    <source>
        <strain evidence="9 10">DSM 26524</strain>
    </source>
</reference>
<dbReference type="PANTHER" id="PTHR30193:SF37">
    <property type="entry name" value="INNER MEMBRANE ABC TRANSPORTER PERMEASE PROTEIN YCJO"/>
    <property type="match status" value="1"/>
</dbReference>